<evidence type="ECO:0000256" key="1">
    <source>
        <dbReference type="SAM" id="Phobius"/>
    </source>
</evidence>
<protein>
    <submittedName>
        <fullName evidence="2">Uncharacterized protein</fullName>
    </submittedName>
</protein>
<accession>A0A319DR12</accession>
<keyword evidence="1" id="KW-1133">Transmembrane helix</keyword>
<keyword evidence="1" id="KW-0472">Membrane</keyword>
<evidence type="ECO:0000313" key="2">
    <source>
        <dbReference type="EMBL" id="PYI00071.1"/>
    </source>
</evidence>
<dbReference type="AlphaFoldDB" id="A0A319DR12"/>
<gene>
    <name evidence="2" type="ORF">BO71DRAFT_450</name>
</gene>
<name>A0A319DR12_9EURO</name>
<dbReference type="EMBL" id="KZ825797">
    <property type="protein sequence ID" value="PYI00071.1"/>
    <property type="molecule type" value="Genomic_DNA"/>
</dbReference>
<organism evidence="2 3">
    <name type="scientific">Aspergillus ellipticus CBS 707.79</name>
    <dbReference type="NCBI Taxonomy" id="1448320"/>
    <lineage>
        <taxon>Eukaryota</taxon>
        <taxon>Fungi</taxon>
        <taxon>Dikarya</taxon>
        <taxon>Ascomycota</taxon>
        <taxon>Pezizomycotina</taxon>
        <taxon>Eurotiomycetes</taxon>
        <taxon>Eurotiomycetidae</taxon>
        <taxon>Eurotiales</taxon>
        <taxon>Aspergillaceae</taxon>
        <taxon>Aspergillus</taxon>
        <taxon>Aspergillus subgen. Circumdati</taxon>
    </lineage>
</organism>
<keyword evidence="1" id="KW-0812">Transmembrane</keyword>
<keyword evidence="3" id="KW-1185">Reference proteome</keyword>
<feature type="transmembrane region" description="Helical" evidence="1">
    <location>
        <begin position="24"/>
        <end position="41"/>
    </location>
</feature>
<dbReference type="Proteomes" id="UP000247810">
    <property type="component" value="Unassembled WGS sequence"/>
</dbReference>
<proteinExistence type="predicted"/>
<evidence type="ECO:0000313" key="3">
    <source>
        <dbReference type="Proteomes" id="UP000247810"/>
    </source>
</evidence>
<dbReference type="VEuPathDB" id="FungiDB:BO71DRAFT_450"/>
<sequence length="110" mass="12668">MLADLTVSTRCDSIVVADSHTRCVYISLQCGIMAFILTMLGRRLVLSTRYQQFLVTIRTSLLGSERSWTEYLPSIPVIFMMCGPRFTHKPPRKKVRPLLLKTTRHETDHD</sequence>
<reference evidence="2 3" key="1">
    <citation type="submission" date="2018-02" db="EMBL/GenBank/DDBJ databases">
        <title>The genomes of Aspergillus section Nigri reveals drivers in fungal speciation.</title>
        <authorList>
            <consortium name="DOE Joint Genome Institute"/>
            <person name="Vesth T.C."/>
            <person name="Nybo J."/>
            <person name="Theobald S."/>
            <person name="Brandl J."/>
            <person name="Frisvad J.C."/>
            <person name="Nielsen K.F."/>
            <person name="Lyhne E.K."/>
            <person name="Kogle M.E."/>
            <person name="Kuo A."/>
            <person name="Riley R."/>
            <person name="Clum A."/>
            <person name="Nolan M."/>
            <person name="Lipzen A."/>
            <person name="Salamov A."/>
            <person name="Henrissat B."/>
            <person name="Wiebenga A."/>
            <person name="De vries R.P."/>
            <person name="Grigoriev I.V."/>
            <person name="Mortensen U.H."/>
            <person name="Andersen M.R."/>
            <person name="Baker S.E."/>
        </authorList>
    </citation>
    <scope>NUCLEOTIDE SEQUENCE [LARGE SCALE GENOMIC DNA]</scope>
    <source>
        <strain evidence="2 3">CBS 707.79</strain>
    </source>
</reference>